<dbReference type="GO" id="GO:0005794">
    <property type="term" value="C:Golgi apparatus"/>
    <property type="evidence" value="ECO:0000318"/>
    <property type="project" value="GO_Central"/>
</dbReference>
<dbReference type="KEGG" id="ptm:GSPATT00014770001"/>
<dbReference type="GeneID" id="5033020"/>
<protein>
    <recommendedName>
        <fullName evidence="4">Transmembrane protein</fullName>
    </recommendedName>
</protein>
<evidence type="ECO:0000313" key="3">
    <source>
        <dbReference type="Proteomes" id="UP000000600"/>
    </source>
</evidence>
<dbReference type="RefSeq" id="XP_001447235.1">
    <property type="nucleotide sequence ID" value="XM_001447198.2"/>
</dbReference>
<dbReference type="InParanoid" id="A0D9X1"/>
<keyword evidence="3" id="KW-1185">Reference proteome</keyword>
<feature type="transmembrane region" description="Helical" evidence="1">
    <location>
        <begin position="88"/>
        <end position="109"/>
    </location>
</feature>
<gene>
    <name evidence="2" type="ORF">GSPATT00014770001</name>
</gene>
<sequence length="720" mass="84282">MKQNTDNDNYSVDGWNFDEQSNFIKYTKFVIPFAILINIYLIVITFLYKSIYPPYFYEILLYTSIYGITLSIFNLFWKQEKDTVIRQLSFVLNGLMIIMAISLMIFFIASFEADYNYKIGENSSYINQIQEWQQFTLLFRSILLAFFLLLISYFYITYSLYLCQDQQNLMIALHIYNTLFFITGIAINHYSKLVGFQLILLLLLISTSALVYSANLKKIKVAYFTIGAILLFYLVLNQYKHFSNVRQAKQNKVSVLNDCSAHLRNLHMDFLFANTNCQKYQESTSCNDDEKAFMWEMDSKIPISQRDTKLGCLNLNCCGIVADRSKFKLNVVTLVHQLIGFATLTLILYISQKPPLLNTEIKIYDFVFGTIQLFLIIITIFLFSKEINQDINKFNSVSTSKYLDIPKGCSQIKNFVTLNCQFMYCDNIELTLKTDFPMNYYRLSNSKDFYVDDSNFTELKFIGKFDAIQNYIYQNIYMCVTSRTVNIDFTIKKQTRLLKENSQTNLIQNQDILKQLQSVRFWKLDIQLNINQNYTIKLLNPITNTEYLQIQNQNTLNFVQEQSYILIIQSKGYIPYEQNIFINQNTSLNINLIKQQKQLSIILQGSKQSMLGTTFATSIYKQYTTTKWIGSNNYMNLEYVDDKTQLITVDEVDYPILVFVINPNYDAILSIYDEDRLLYKSYTNQQNNTQQVLCLQGNSINYLRSQTTTTKLLPNSLICQ</sequence>
<dbReference type="OMA" id="PNSLICQ"/>
<name>A0D9X1_PARTE</name>
<reference evidence="2 3" key="1">
    <citation type="journal article" date="2006" name="Nature">
        <title>Global trends of whole-genome duplications revealed by the ciliate Paramecium tetraurelia.</title>
        <authorList>
            <consortium name="Genoscope"/>
            <person name="Aury J.-M."/>
            <person name="Jaillon O."/>
            <person name="Duret L."/>
            <person name="Noel B."/>
            <person name="Jubin C."/>
            <person name="Porcel B.M."/>
            <person name="Segurens B."/>
            <person name="Daubin V."/>
            <person name="Anthouard V."/>
            <person name="Aiach N."/>
            <person name="Arnaiz O."/>
            <person name="Billaut A."/>
            <person name="Beisson J."/>
            <person name="Blanc I."/>
            <person name="Bouhouche K."/>
            <person name="Camara F."/>
            <person name="Duharcourt S."/>
            <person name="Guigo R."/>
            <person name="Gogendeau D."/>
            <person name="Katinka M."/>
            <person name="Keller A.-M."/>
            <person name="Kissmehl R."/>
            <person name="Klotz C."/>
            <person name="Koll F."/>
            <person name="Le Moue A."/>
            <person name="Lepere C."/>
            <person name="Malinsky S."/>
            <person name="Nowacki M."/>
            <person name="Nowak J.K."/>
            <person name="Plattner H."/>
            <person name="Poulain J."/>
            <person name="Ruiz F."/>
            <person name="Serrano V."/>
            <person name="Zagulski M."/>
            <person name="Dessen P."/>
            <person name="Betermier M."/>
            <person name="Weissenbach J."/>
            <person name="Scarpelli C."/>
            <person name="Schachter V."/>
            <person name="Sperling L."/>
            <person name="Meyer E."/>
            <person name="Cohen J."/>
            <person name="Wincker P."/>
        </authorList>
    </citation>
    <scope>NUCLEOTIDE SEQUENCE [LARGE SCALE GENOMIC DNA]</scope>
    <source>
        <strain evidence="2 3">Stock d4-2</strain>
    </source>
</reference>
<feature type="transmembrane region" description="Helical" evidence="1">
    <location>
        <begin position="168"/>
        <end position="187"/>
    </location>
</feature>
<feature type="transmembrane region" description="Helical" evidence="1">
    <location>
        <begin position="221"/>
        <end position="239"/>
    </location>
</feature>
<evidence type="ECO:0000313" key="2">
    <source>
        <dbReference type="EMBL" id="CAK79838.1"/>
    </source>
</evidence>
<dbReference type="AlphaFoldDB" id="A0D9X1"/>
<dbReference type="Proteomes" id="UP000000600">
    <property type="component" value="Unassembled WGS sequence"/>
</dbReference>
<keyword evidence="1" id="KW-0472">Membrane</keyword>
<accession>A0D9X1</accession>
<dbReference type="GO" id="GO:0005262">
    <property type="term" value="F:calcium channel activity"/>
    <property type="evidence" value="ECO:0000318"/>
    <property type="project" value="GO_Central"/>
</dbReference>
<keyword evidence="1" id="KW-0812">Transmembrane</keyword>
<feature type="transmembrane region" description="Helical" evidence="1">
    <location>
        <begin position="193"/>
        <end position="214"/>
    </location>
</feature>
<feature type="transmembrane region" description="Helical" evidence="1">
    <location>
        <begin position="334"/>
        <end position="351"/>
    </location>
</feature>
<proteinExistence type="predicted"/>
<dbReference type="GO" id="GO:0016020">
    <property type="term" value="C:membrane"/>
    <property type="evidence" value="ECO:0000318"/>
    <property type="project" value="GO_Central"/>
</dbReference>
<feature type="transmembrane region" description="Helical" evidence="1">
    <location>
        <begin position="137"/>
        <end position="156"/>
    </location>
</feature>
<keyword evidence="1" id="KW-1133">Transmembrane helix</keyword>
<evidence type="ECO:0008006" key="4">
    <source>
        <dbReference type="Google" id="ProtNLM"/>
    </source>
</evidence>
<feature type="transmembrane region" description="Helical" evidence="1">
    <location>
        <begin position="363"/>
        <end position="383"/>
    </location>
</feature>
<feature type="transmembrane region" description="Helical" evidence="1">
    <location>
        <begin position="29"/>
        <end position="48"/>
    </location>
</feature>
<dbReference type="OrthoDB" id="296237at2759"/>
<dbReference type="HOGENOM" id="CLU_384258_0_0_1"/>
<evidence type="ECO:0000256" key="1">
    <source>
        <dbReference type="SAM" id="Phobius"/>
    </source>
</evidence>
<dbReference type="EMBL" id="CT868341">
    <property type="protein sequence ID" value="CAK79838.1"/>
    <property type="molecule type" value="Genomic_DNA"/>
</dbReference>
<organism evidence="2 3">
    <name type="scientific">Paramecium tetraurelia</name>
    <dbReference type="NCBI Taxonomy" id="5888"/>
    <lineage>
        <taxon>Eukaryota</taxon>
        <taxon>Sar</taxon>
        <taxon>Alveolata</taxon>
        <taxon>Ciliophora</taxon>
        <taxon>Intramacronucleata</taxon>
        <taxon>Oligohymenophorea</taxon>
        <taxon>Peniculida</taxon>
        <taxon>Parameciidae</taxon>
        <taxon>Paramecium</taxon>
    </lineage>
</organism>
<feature type="transmembrane region" description="Helical" evidence="1">
    <location>
        <begin position="54"/>
        <end position="76"/>
    </location>
</feature>